<accession>A0AAW9R1D7</accession>
<feature type="transmembrane region" description="Helical" evidence="5">
    <location>
        <begin position="52"/>
        <end position="70"/>
    </location>
</feature>
<dbReference type="RefSeq" id="WP_337333955.1">
    <property type="nucleotide sequence ID" value="NZ_JBBDHC010000001.1"/>
</dbReference>
<keyword evidence="8" id="KW-1185">Reference proteome</keyword>
<evidence type="ECO:0000313" key="8">
    <source>
        <dbReference type="Proteomes" id="UP001364472"/>
    </source>
</evidence>
<dbReference type="GO" id="GO:0005886">
    <property type="term" value="C:plasma membrane"/>
    <property type="evidence" value="ECO:0007669"/>
    <property type="project" value="TreeGrafter"/>
</dbReference>
<evidence type="ECO:0000256" key="2">
    <source>
        <dbReference type="ARBA" id="ARBA00022692"/>
    </source>
</evidence>
<dbReference type="AlphaFoldDB" id="A0AAW9R1D7"/>
<comment type="caution">
    <text evidence="7">The sequence shown here is derived from an EMBL/GenBank/DDBJ whole genome shotgun (WGS) entry which is preliminary data.</text>
</comment>
<evidence type="ECO:0000256" key="4">
    <source>
        <dbReference type="ARBA" id="ARBA00023136"/>
    </source>
</evidence>
<protein>
    <submittedName>
        <fullName evidence="7">NfeD family protein</fullName>
    </submittedName>
</protein>
<comment type="subcellular location">
    <subcellularLocation>
        <location evidence="1">Membrane</location>
        <topology evidence="1">Multi-pass membrane protein</topology>
    </subcellularLocation>
</comment>
<dbReference type="InterPro" id="IPR052165">
    <property type="entry name" value="Membrane_assoc_protease"/>
</dbReference>
<dbReference type="InterPro" id="IPR012340">
    <property type="entry name" value="NA-bd_OB-fold"/>
</dbReference>
<evidence type="ECO:0000259" key="6">
    <source>
        <dbReference type="Pfam" id="PF01957"/>
    </source>
</evidence>
<evidence type="ECO:0000256" key="1">
    <source>
        <dbReference type="ARBA" id="ARBA00004141"/>
    </source>
</evidence>
<proteinExistence type="predicted"/>
<dbReference type="Proteomes" id="UP001364472">
    <property type="component" value="Unassembled WGS sequence"/>
</dbReference>
<gene>
    <name evidence="7" type="ORF">WB794_00930</name>
</gene>
<dbReference type="PANTHER" id="PTHR33507:SF3">
    <property type="entry name" value="INNER MEMBRANE PROTEIN YBBJ"/>
    <property type="match status" value="1"/>
</dbReference>
<evidence type="ECO:0000313" key="7">
    <source>
        <dbReference type="EMBL" id="MEJ1248246.1"/>
    </source>
</evidence>
<dbReference type="Gene3D" id="2.40.50.140">
    <property type="entry name" value="Nucleic acid-binding proteins"/>
    <property type="match status" value="1"/>
</dbReference>
<keyword evidence="2 5" id="KW-0812">Transmembrane</keyword>
<reference evidence="7 8" key="1">
    <citation type="journal article" date="2016" name="Antonie Van Leeuwenhoek">
        <title>Denitratimonas tolerans gen. nov., sp. nov., a denitrifying bacterium isolated from a bioreactor for tannery wastewater treatment.</title>
        <authorList>
            <person name="Han S.I."/>
            <person name="Kim J.O."/>
            <person name="Lee Y.R."/>
            <person name="Ekpeghere K.I."/>
            <person name="Koh S.C."/>
            <person name="Whang K.S."/>
        </authorList>
    </citation>
    <scope>NUCLEOTIDE SEQUENCE [LARGE SCALE GENOMIC DNA]</scope>
    <source>
        <strain evidence="7 8">KACC 17565</strain>
    </source>
</reference>
<dbReference type="PANTHER" id="PTHR33507">
    <property type="entry name" value="INNER MEMBRANE PROTEIN YBBJ"/>
    <property type="match status" value="1"/>
</dbReference>
<organism evidence="7 8">
    <name type="scientific">Denitratimonas tolerans</name>
    <dbReference type="NCBI Taxonomy" id="1338420"/>
    <lineage>
        <taxon>Bacteria</taxon>
        <taxon>Pseudomonadati</taxon>
        <taxon>Pseudomonadota</taxon>
        <taxon>Gammaproteobacteria</taxon>
        <taxon>Lysobacterales</taxon>
        <taxon>Lysobacteraceae</taxon>
        <taxon>Denitratimonas</taxon>
    </lineage>
</organism>
<evidence type="ECO:0000256" key="5">
    <source>
        <dbReference type="SAM" id="Phobius"/>
    </source>
</evidence>
<keyword evidence="4 5" id="KW-0472">Membrane</keyword>
<name>A0AAW9R1D7_9GAMM</name>
<dbReference type="InterPro" id="IPR002810">
    <property type="entry name" value="NfeD-like_C"/>
</dbReference>
<feature type="domain" description="NfeD-like C-terminal" evidence="6">
    <location>
        <begin position="90"/>
        <end position="144"/>
    </location>
</feature>
<feature type="transmembrane region" description="Helical" evidence="5">
    <location>
        <begin position="6"/>
        <end position="24"/>
    </location>
</feature>
<evidence type="ECO:0000256" key="3">
    <source>
        <dbReference type="ARBA" id="ARBA00022989"/>
    </source>
</evidence>
<dbReference type="Pfam" id="PF01957">
    <property type="entry name" value="NfeD"/>
    <property type="match status" value="1"/>
</dbReference>
<sequence>MDWVSSPWFWAGLALALFAAEAVLPGAFLLWLGFAAAAMALVDWILPSLSLTAQAILFAVLAMLSVGLGWKARGRRQQRNDAPLLNRRSAQLVGRILPLTRAIANGRGQVHADDAYWVVEGPDLPEGASVRVVAAEAMTLRVVPVD</sequence>
<dbReference type="EMBL" id="JBBDHC010000001">
    <property type="protein sequence ID" value="MEJ1248246.1"/>
    <property type="molecule type" value="Genomic_DNA"/>
</dbReference>
<keyword evidence="3 5" id="KW-1133">Transmembrane helix</keyword>